<proteinExistence type="predicted"/>
<name>A0ABN9VRW2_9DINO</name>
<sequence>MADELLGRASSLGPRAPDMDVLGPAVAWPVAPAPPARRDAPRASGPAEHRTACGEPPRGPNVGTWNDLGYKQWCKYDNVDPRDFYRLLRANASRSCGASKSQIVSDPRYHPKGAALAFYTAHHFVDPDRSSKIIAELLQRHQEGTLPKPILYNGLFFSDGKAMREARPGVRCII</sequence>
<dbReference type="EMBL" id="CAUYUJ010017493">
    <property type="protein sequence ID" value="CAK0875258.1"/>
    <property type="molecule type" value="Genomic_DNA"/>
</dbReference>
<accession>A0ABN9VRW2</accession>
<dbReference type="Proteomes" id="UP001189429">
    <property type="component" value="Unassembled WGS sequence"/>
</dbReference>
<reference evidence="2" key="1">
    <citation type="submission" date="2023-10" db="EMBL/GenBank/DDBJ databases">
        <authorList>
            <person name="Chen Y."/>
            <person name="Shah S."/>
            <person name="Dougan E. K."/>
            <person name="Thang M."/>
            <person name="Chan C."/>
        </authorList>
    </citation>
    <scope>NUCLEOTIDE SEQUENCE [LARGE SCALE GENOMIC DNA]</scope>
</reference>
<protein>
    <submittedName>
        <fullName evidence="2">Uncharacterized protein</fullName>
    </submittedName>
</protein>
<comment type="caution">
    <text evidence="2">The sequence shown here is derived from an EMBL/GenBank/DDBJ whole genome shotgun (WGS) entry which is preliminary data.</text>
</comment>
<evidence type="ECO:0000313" key="2">
    <source>
        <dbReference type="EMBL" id="CAK0875258.1"/>
    </source>
</evidence>
<gene>
    <name evidence="2" type="ORF">PCOR1329_LOCUS59964</name>
</gene>
<feature type="compositionally biased region" description="Basic and acidic residues" evidence="1">
    <location>
        <begin position="36"/>
        <end position="52"/>
    </location>
</feature>
<evidence type="ECO:0000313" key="3">
    <source>
        <dbReference type="Proteomes" id="UP001189429"/>
    </source>
</evidence>
<organism evidence="2 3">
    <name type="scientific">Prorocentrum cordatum</name>
    <dbReference type="NCBI Taxonomy" id="2364126"/>
    <lineage>
        <taxon>Eukaryota</taxon>
        <taxon>Sar</taxon>
        <taxon>Alveolata</taxon>
        <taxon>Dinophyceae</taxon>
        <taxon>Prorocentrales</taxon>
        <taxon>Prorocentraceae</taxon>
        <taxon>Prorocentrum</taxon>
    </lineage>
</organism>
<feature type="region of interest" description="Disordered" evidence="1">
    <location>
        <begin position="26"/>
        <end position="61"/>
    </location>
</feature>
<evidence type="ECO:0000256" key="1">
    <source>
        <dbReference type="SAM" id="MobiDB-lite"/>
    </source>
</evidence>
<keyword evidence="3" id="KW-1185">Reference proteome</keyword>
<feature type="region of interest" description="Disordered" evidence="1">
    <location>
        <begin position="1"/>
        <end position="20"/>
    </location>
</feature>